<dbReference type="InterPro" id="IPR052527">
    <property type="entry name" value="Metal_cation-efflux_comp"/>
</dbReference>
<reference evidence="7 8" key="1">
    <citation type="submission" date="2021-08" db="EMBL/GenBank/DDBJ databases">
        <title>Draft Genome Sequence of Phanerochaete sordida strain YK-624.</title>
        <authorList>
            <person name="Mori T."/>
            <person name="Dohra H."/>
            <person name="Suzuki T."/>
            <person name="Kawagishi H."/>
            <person name="Hirai H."/>
        </authorList>
    </citation>
    <scope>NUCLEOTIDE SEQUENCE [LARGE SCALE GENOMIC DNA]</scope>
    <source>
        <strain evidence="7 8">YK-624</strain>
    </source>
</reference>
<keyword evidence="5" id="KW-0489">Methyltransferase</keyword>
<evidence type="ECO:0000313" key="7">
    <source>
        <dbReference type="EMBL" id="GJE94450.1"/>
    </source>
</evidence>
<keyword evidence="5" id="KW-0949">S-adenosyl-L-methionine</keyword>
<dbReference type="AlphaFoldDB" id="A0A9P3LGL5"/>
<comment type="subcellular location">
    <subcellularLocation>
        <location evidence="5">Endoplasmic reticulum membrane</location>
        <topology evidence="5">Multi-pass membrane protein</topology>
    </subcellularLocation>
    <subcellularLocation>
        <location evidence="1">Membrane</location>
        <topology evidence="1">Multi-pass membrane protein</topology>
    </subcellularLocation>
</comment>
<dbReference type="EC" id="2.1.1.100" evidence="5"/>
<keyword evidence="5" id="KW-0808">Transferase</keyword>
<dbReference type="Pfam" id="PF04140">
    <property type="entry name" value="ICMT"/>
    <property type="match status" value="1"/>
</dbReference>
<dbReference type="OrthoDB" id="422086at2759"/>
<dbReference type="Proteomes" id="UP000703269">
    <property type="component" value="Unassembled WGS sequence"/>
</dbReference>
<feature type="chain" id="PRO_5040354611" description="Protein-S-isoprenylcysteine O-methyltransferase" evidence="6">
    <location>
        <begin position="31"/>
        <end position="249"/>
    </location>
</feature>
<evidence type="ECO:0000313" key="8">
    <source>
        <dbReference type="Proteomes" id="UP000703269"/>
    </source>
</evidence>
<comment type="catalytic activity">
    <reaction evidence="5">
        <text>[protein]-C-terminal S-[(2E,6E)-farnesyl]-L-cysteine + S-adenosyl-L-methionine = [protein]-C-terminal S-[(2E,6E)-farnesyl]-L-cysteine methyl ester + S-adenosyl-L-homocysteine</text>
        <dbReference type="Rhea" id="RHEA:21672"/>
        <dbReference type="Rhea" id="RHEA-COMP:12125"/>
        <dbReference type="Rhea" id="RHEA-COMP:12126"/>
        <dbReference type="ChEBI" id="CHEBI:57856"/>
        <dbReference type="ChEBI" id="CHEBI:59789"/>
        <dbReference type="ChEBI" id="CHEBI:90510"/>
        <dbReference type="ChEBI" id="CHEBI:90511"/>
        <dbReference type="EC" id="2.1.1.100"/>
    </reaction>
</comment>
<keyword evidence="8" id="KW-1185">Reference proteome</keyword>
<evidence type="ECO:0000256" key="3">
    <source>
        <dbReference type="ARBA" id="ARBA00022989"/>
    </source>
</evidence>
<proteinExistence type="inferred from homology"/>
<dbReference type="GO" id="GO:0005789">
    <property type="term" value="C:endoplasmic reticulum membrane"/>
    <property type="evidence" value="ECO:0007669"/>
    <property type="project" value="UniProtKB-SubCell"/>
</dbReference>
<keyword evidence="3" id="KW-1133">Transmembrane helix</keyword>
<keyword evidence="2" id="KW-0812">Transmembrane</keyword>
<dbReference type="InterPro" id="IPR007269">
    <property type="entry name" value="ICMT_MeTrfase"/>
</dbReference>
<protein>
    <recommendedName>
        <fullName evidence="5">Protein-S-isoprenylcysteine O-methyltransferase</fullName>
        <ecNumber evidence="5">2.1.1.100</ecNumber>
    </recommendedName>
</protein>
<keyword evidence="4" id="KW-0472">Membrane</keyword>
<evidence type="ECO:0000256" key="6">
    <source>
        <dbReference type="SAM" id="SignalP"/>
    </source>
</evidence>
<dbReference type="PANTHER" id="PTHR43847:SF1">
    <property type="entry name" value="BLL3993 PROTEIN"/>
    <property type="match status" value="1"/>
</dbReference>
<dbReference type="EMBL" id="BPQB01000040">
    <property type="protein sequence ID" value="GJE94450.1"/>
    <property type="molecule type" value="Genomic_DNA"/>
</dbReference>
<keyword evidence="5" id="KW-0256">Endoplasmic reticulum</keyword>
<evidence type="ECO:0000256" key="1">
    <source>
        <dbReference type="ARBA" id="ARBA00004141"/>
    </source>
</evidence>
<evidence type="ECO:0000256" key="4">
    <source>
        <dbReference type="ARBA" id="ARBA00023136"/>
    </source>
</evidence>
<sequence>MIWFPASTLLASPLVKVPLLLTATQLTALAMTPPTPPPSMEEKKGYSEVKDPMKPLLSRSGYIYKNLYYGHAICESAVILAEHYPSAISDTVLSYLIRDTLQASHRIHITPWWLAGCLAMAAGGAIRLACYRTLGRFFTWELSVKKGHMLVTSGPYSIVRHPSYVGSTLIGVGVVLCHFGPGSWYAECVGWETWGSCIYTALWGAWSLAVPVLLCARTPTEDGILHREFEDEWEAYAKRTPYRLIPFVY</sequence>
<comment type="caution">
    <text evidence="7">The sequence shown here is derived from an EMBL/GenBank/DDBJ whole genome shotgun (WGS) entry which is preliminary data.</text>
</comment>
<dbReference type="Gene3D" id="1.20.120.1630">
    <property type="match status" value="1"/>
</dbReference>
<gene>
    <name evidence="7" type="ORF">PsYK624_106200</name>
</gene>
<name>A0A9P3LGL5_9APHY</name>
<feature type="signal peptide" evidence="6">
    <location>
        <begin position="1"/>
        <end position="30"/>
    </location>
</feature>
<dbReference type="GO" id="GO:0004671">
    <property type="term" value="F:protein C-terminal S-isoprenylcysteine carboxyl O-methyltransferase activity"/>
    <property type="evidence" value="ECO:0007669"/>
    <property type="project" value="UniProtKB-EC"/>
</dbReference>
<dbReference type="GO" id="GO:0032259">
    <property type="term" value="P:methylation"/>
    <property type="evidence" value="ECO:0007669"/>
    <property type="project" value="UniProtKB-KW"/>
</dbReference>
<accession>A0A9P3LGL5</accession>
<organism evidence="7 8">
    <name type="scientific">Phanerochaete sordida</name>
    <dbReference type="NCBI Taxonomy" id="48140"/>
    <lineage>
        <taxon>Eukaryota</taxon>
        <taxon>Fungi</taxon>
        <taxon>Dikarya</taxon>
        <taxon>Basidiomycota</taxon>
        <taxon>Agaricomycotina</taxon>
        <taxon>Agaricomycetes</taxon>
        <taxon>Polyporales</taxon>
        <taxon>Phanerochaetaceae</taxon>
        <taxon>Phanerochaete</taxon>
    </lineage>
</organism>
<comment type="similarity">
    <text evidence="5">Belongs to the class VI-like SAM-binding methyltransferase superfamily. Isoprenylcysteine carboxyl methyltransferase family.</text>
</comment>
<dbReference type="PANTHER" id="PTHR43847">
    <property type="entry name" value="BLL3993 PROTEIN"/>
    <property type="match status" value="1"/>
</dbReference>
<evidence type="ECO:0000256" key="5">
    <source>
        <dbReference type="RuleBase" id="RU362022"/>
    </source>
</evidence>
<evidence type="ECO:0000256" key="2">
    <source>
        <dbReference type="ARBA" id="ARBA00022692"/>
    </source>
</evidence>
<keyword evidence="6" id="KW-0732">Signal</keyword>